<dbReference type="SUPFAM" id="SSF51126">
    <property type="entry name" value="Pectin lyase-like"/>
    <property type="match status" value="1"/>
</dbReference>
<reference evidence="1 2" key="1">
    <citation type="submission" date="2022-09" db="EMBL/GenBank/DDBJ databases">
        <title>Interaction between co-microsymbionts with complementary sets of symbiotic genes in legume-rhizobium systems.</title>
        <authorList>
            <person name="Safronova V."/>
            <person name="Sazanova A."/>
            <person name="Afonin A."/>
            <person name="Chirak E."/>
        </authorList>
    </citation>
    <scope>NUCLEOTIDE SEQUENCE [LARGE SCALE GENOMIC DNA]</scope>
    <source>
        <strain evidence="1 2">A18/4-1</strain>
    </source>
</reference>
<dbReference type="RefSeq" id="WP_262168586.1">
    <property type="nucleotide sequence ID" value="NZ_CP104965.1"/>
</dbReference>
<evidence type="ECO:0000313" key="1">
    <source>
        <dbReference type="EMBL" id="UXN69898.1"/>
    </source>
</evidence>
<organism evidence="1 2">
    <name type="scientific">Devosia neptuniae</name>
    <dbReference type="NCBI Taxonomy" id="191302"/>
    <lineage>
        <taxon>Bacteria</taxon>
        <taxon>Pseudomonadati</taxon>
        <taxon>Pseudomonadota</taxon>
        <taxon>Alphaproteobacteria</taxon>
        <taxon>Hyphomicrobiales</taxon>
        <taxon>Devosiaceae</taxon>
        <taxon>Devosia</taxon>
    </lineage>
</organism>
<gene>
    <name evidence="1" type="ORF">N8A98_22265</name>
</gene>
<accession>A0ABY6CIM3</accession>
<dbReference type="Gene3D" id="2.160.20.10">
    <property type="entry name" value="Single-stranded right-handed beta-helix, Pectin lyase-like"/>
    <property type="match status" value="1"/>
</dbReference>
<evidence type="ECO:0000313" key="2">
    <source>
        <dbReference type="Proteomes" id="UP001061862"/>
    </source>
</evidence>
<keyword evidence="2" id="KW-1185">Reference proteome</keyword>
<dbReference type="Proteomes" id="UP001061862">
    <property type="component" value="Chromosome"/>
</dbReference>
<dbReference type="InterPro" id="IPR013320">
    <property type="entry name" value="ConA-like_dom_sf"/>
</dbReference>
<protein>
    <recommendedName>
        <fullName evidence="3">Fibronectin type-III domain-containing protein</fullName>
    </recommendedName>
</protein>
<proteinExistence type="predicted"/>
<dbReference type="EMBL" id="CP104965">
    <property type="protein sequence ID" value="UXN69898.1"/>
    <property type="molecule type" value="Genomic_DNA"/>
</dbReference>
<evidence type="ECO:0008006" key="3">
    <source>
        <dbReference type="Google" id="ProtNLM"/>
    </source>
</evidence>
<sequence>MPWPIVTVPQGGLPVTEATNGFGTPVIEAENGFGTAVTFVETGGLPVVGGASGELRYIAPTAQGSGDGTSWANAAALTSINTMIAEAGPGGTVAIASHLGDYAQTAPITLSAAGAAGNRVLITGMDGDGNPAQAKIVGNRTAWVAPVSEPVVPLDTSGYGGNTSFSAAAGISYLDFKNLRFERLGRIIDWSGIAATGFLFEDCEGFNVRDGFYTSITSAVTNLTLRRVTGEGFSKKFVRFHGDCSGWTIEDFSFDSRWQDKDNFAVGIECQHNAHGLIVRRGSAGNAHSTLTTYFNGDGMSSERTNYDILVEDATFYGCTDGGLDLKSERTIVRRVTANGNKRNFRVWGGVIDNQNYGGPILLEDCVSIAPHGRGGGSTHHAWLKGNDLTANGGSVSLSGFIASGGDVGIAALAIEGQNGTMAFTAPDIILSAGSVMHNTLEAGSIITGISGDPMAPAQFTAGQWTLASNNISGQLVANVIERPGDGGSVITSLQYRIDGGAWVTMAGTGTGPRVITSLTDGVEYDVELRAGNAIGFGVTGDLKSATPIYVAPVIVRLAFNGSALNPGDTPVDTAAGAPAMTLQGTAAVVAGGIQFGGLANHIVFPNREGFTFDGLFTVKMRLTKANWNSSAEQFLVAFWNTSGNQRAWMISINAVNAIVGRFCPGAGGSANIVDTVANGSLPAPITAGMHELMMDRGADGYTRIYLDGVMVGKSAAPVVGTNVNNTTNIVRVSGSTTGNADPGPSILHFLEVRKGEALCGSDAGYTP</sequence>
<dbReference type="SUPFAM" id="SSF49899">
    <property type="entry name" value="Concanavalin A-like lectins/glucanases"/>
    <property type="match status" value="1"/>
</dbReference>
<dbReference type="InterPro" id="IPR011050">
    <property type="entry name" value="Pectin_lyase_fold/virulence"/>
</dbReference>
<name>A0ABY6CIM3_9HYPH</name>
<dbReference type="InterPro" id="IPR012334">
    <property type="entry name" value="Pectin_lyas_fold"/>
</dbReference>
<dbReference type="Gene3D" id="2.60.120.200">
    <property type="match status" value="1"/>
</dbReference>